<feature type="signal peptide" evidence="1">
    <location>
        <begin position="1"/>
        <end position="20"/>
    </location>
</feature>
<evidence type="ECO:0000256" key="1">
    <source>
        <dbReference type="SAM" id="SignalP"/>
    </source>
</evidence>
<accession>Q029Y9</accession>
<dbReference type="HOGENOM" id="CLU_1440186_0_0_0"/>
<sequence length="188" mass="19189" precursor="true">MFKFIKVLALAVSISACASAGVLTWSSVGLSDNNGGAFLTNAGLVTNGLNATFVLPDFSQSDFAPFPGEVDLAITATYDQPWINGIVVTLYGALLDGASVDYIQTASGSPGSPAAGNLIALPFSFTLFLNGATTVDLTTQLDLNDNGGIAGVSAVSFDILAPEPATTSIMAGGVALLALLRRSRRAAR</sequence>
<reference evidence="2" key="1">
    <citation type="submission" date="2006-10" db="EMBL/GenBank/DDBJ databases">
        <title>Complete sequence of Solibacter usitatus Ellin6076.</title>
        <authorList>
            <consortium name="US DOE Joint Genome Institute"/>
            <person name="Copeland A."/>
            <person name="Lucas S."/>
            <person name="Lapidus A."/>
            <person name="Barry K."/>
            <person name="Detter J.C."/>
            <person name="Glavina del Rio T."/>
            <person name="Hammon N."/>
            <person name="Israni S."/>
            <person name="Dalin E."/>
            <person name="Tice H."/>
            <person name="Pitluck S."/>
            <person name="Thompson L.S."/>
            <person name="Brettin T."/>
            <person name="Bruce D."/>
            <person name="Han C."/>
            <person name="Tapia R."/>
            <person name="Gilna P."/>
            <person name="Schmutz J."/>
            <person name="Larimer F."/>
            <person name="Land M."/>
            <person name="Hauser L."/>
            <person name="Kyrpides N."/>
            <person name="Mikhailova N."/>
            <person name="Janssen P.H."/>
            <person name="Kuske C.R."/>
            <person name="Richardson P."/>
        </authorList>
    </citation>
    <scope>NUCLEOTIDE SEQUENCE</scope>
    <source>
        <strain evidence="2">Ellin6076</strain>
    </source>
</reference>
<dbReference type="KEGG" id="sus:Acid_1143"/>
<dbReference type="InParanoid" id="Q029Y9"/>
<dbReference type="AlphaFoldDB" id="Q029Y9"/>
<gene>
    <name evidence="2" type="ordered locus">Acid_1143</name>
</gene>
<evidence type="ECO:0008006" key="3">
    <source>
        <dbReference type="Google" id="ProtNLM"/>
    </source>
</evidence>
<protein>
    <recommendedName>
        <fullName evidence="3">PEP-CTERM protein-sorting domain-containing protein</fullName>
    </recommendedName>
</protein>
<name>Q029Y9_SOLUE</name>
<proteinExistence type="predicted"/>
<keyword evidence="1" id="KW-0732">Signal</keyword>
<dbReference type="EMBL" id="CP000473">
    <property type="protein sequence ID" value="ABJ82137.1"/>
    <property type="molecule type" value="Genomic_DNA"/>
</dbReference>
<organism evidence="2">
    <name type="scientific">Solibacter usitatus (strain Ellin6076)</name>
    <dbReference type="NCBI Taxonomy" id="234267"/>
    <lineage>
        <taxon>Bacteria</taxon>
        <taxon>Pseudomonadati</taxon>
        <taxon>Acidobacteriota</taxon>
        <taxon>Terriglobia</taxon>
        <taxon>Bryobacterales</taxon>
        <taxon>Solibacteraceae</taxon>
        <taxon>Candidatus Solibacter</taxon>
    </lineage>
</organism>
<feature type="chain" id="PRO_5004163285" description="PEP-CTERM protein-sorting domain-containing protein" evidence="1">
    <location>
        <begin position="21"/>
        <end position="188"/>
    </location>
</feature>
<evidence type="ECO:0000313" key="2">
    <source>
        <dbReference type="EMBL" id="ABJ82137.1"/>
    </source>
</evidence>
<dbReference type="PROSITE" id="PS51257">
    <property type="entry name" value="PROKAR_LIPOPROTEIN"/>
    <property type="match status" value="1"/>
</dbReference>